<feature type="compositionally biased region" description="Basic and acidic residues" evidence="3">
    <location>
        <begin position="89"/>
        <end position="110"/>
    </location>
</feature>
<dbReference type="GO" id="GO:0003723">
    <property type="term" value="F:RNA binding"/>
    <property type="evidence" value="ECO:0007669"/>
    <property type="project" value="UniProtKB-UniRule"/>
</dbReference>
<dbReference type="InterPro" id="IPR004087">
    <property type="entry name" value="KH_dom"/>
</dbReference>
<feature type="region of interest" description="Disordered" evidence="3">
    <location>
        <begin position="537"/>
        <end position="573"/>
    </location>
</feature>
<keyword evidence="5" id="KW-0687">Ribonucleoprotein</keyword>
<dbReference type="Gene3D" id="3.30.1370.10">
    <property type="entry name" value="K Homology domain, type 1"/>
    <property type="match status" value="2"/>
</dbReference>
<dbReference type="CDD" id="cd22432">
    <property type="entry name" value="KH-I_HNRNPK_rpt1"/>
    <property type="match status" value="1"/>
</dbReference>
<dbReference type="SMART" id="SM00322">
    <property type="entry name" value="KH"/>
    <property type="match status" value="2"/>
</dbReference>
<dbReference type="GO" id="GO:0010468">
    <property type="term" value="P:regulation of gene expression"/>
    <property type="evidence" value="ECO:0007669"/>
    <property type="project" value="UniProtKB-ARBA"/>
</dbReference>
<evidence type="ECO:0000256" key="3">
    <source>
        <dbReference type="SAM" id="MobiDB-lite"/>
    </source>
</evidence>
<keyword evidence="2" id="KW-0694">RNA-binding</keyword>
<feature type="compositionally biased region" description="Polar residues" evidence="3">
    <location>
        <begin position="68"/>
        <end position="79"/>
    </location>
</feature>
<evidence type="ECO:0000256" key="2">
    <source>
        <dbReference type="PROSITE-ProRule" id="PRU00117"/>
    </source>
</evidence>
<dbReference type="Pfam" id="PF00013">
    <property type="entry name" value="KH_1"/>
    <property type="match status" value="2"/>
</dbReference>
<feature type="compositionally biased region" description="Basic and acidic residues" evidence="3">
    <location>
        <begin position="1"/>
        <end position="15"/>
    </location>
</feature>
<evidence type="ECO:0000259" key="4">
    <source>
        <dbReference type="SMART" id="SM00322"/>
    </source>
</evidence>
<dbReference type="PANTHER" id="PTHR10288">
    <property type="entry name" value="KH DOMAIN CONTAINING RNA BINDING PROTEIN"/>
    <property type="match status" value="1"/>
</dbReference>
<dbReference type="SUPFAM" id="SSF54791">
    <property type="entry name" value="Eukaryotic type KH-domain (KH-domain type I)"/>
    <property type="match status" value="2"/>
</dbReference>
<gene>
    <name evidence="5" type="primary">HNRNPK_1</name>
    <name evidence="5" type="ORF">g.6894</name>
</gene>
<protein>
    <submittedName>
        <fullName evidence="5">Heterogeneous nuclear ribonucleoprotein K</fullName>
    </submittedName>
</protein>
<evidence type="ECO:0000256" key="1">
    <source>
        <dbReference type="ARBA" id="ARBA00022737"/>
    </source>
</evidence>
<dbReference type="InterPro" id="IPR004088">
    <property type="entry name" value="KH_dom_type_1"/>
</dbReference>
<feature type="region of interest" description="Disordered" evidence="3">
    <location>
        <begin position="1"/>
        <end position="113"/>
    </location>
</feature>
<feature type="domain" description="K Homology" evidence="4">
    <location>
        <begin position="216"/>
        <end position="287"/>
    </location>
</feature>
<dbReference type="InterPro" id="IPR036612">
    <property type="entry name" value="KH_dom_type_1_sf"/>
</dbReference>
<dbReference type="EMBL" id="GGYP01003653">
    <property type="protein sequence ID" value="MDE48424.1"/>
    <property type="molecule type" value="Transcribed_RNA"/>
</dbReference>
<sequence length="651" mass="72913">MLVHMNTDDEHRRDNQVAQEEEGEGEGTCSAAANSLRPTQREEQSSQQAIVERLDVESMTSAAKPETDTSSQAITTSESSADRALGGGEDQRNERAPEELVAERGYKEQELESGCSRASETIITSTQKRPIADKRIDVRLLVRRREAGALIGKRGANIKRMRETYNTSTFNIPDTGNGPERIVCISANNWESAEAILLEIGQLFLDKSSLTHQDEEQVELKQLINSAYAGLLIGIGGQSIRKLRNDSRAAIKIYEMCCPQSEERVCAIKARPPVVVSTIRAIYEIMLSNQTTIKAPLQANKPYDALNFDLNLVDKYGGFVPDECCPNIELMDQLRSNNSAIEGPNSSQLQHYHHRPNIQPPNHHHHPHQLEHFDLMLASGGGGEPLPLVMPPHTPGFRPAAFLAPFQQIDFVPFHPVADGRKLTSVNLSNDRTRPAHNHRSSQLASNNNNNINYRYHQQQHQHQQRVPSSLQAYRNQRFQPYLYGDNLHTTRLRYFHHQQQQLMLNSQFMNRMSQPPVNQSVGPQLVNYNGVASAFHQQQQQKKKKFDSAACQQRNGFSSAHHDGSPYNKHYHNDISKFYQSADHQSPKKPAAECATCLASTNSKTALPTSCTETVPAVKVGLARAIGNMCRFNEVNDCVGTNKTHDPRSE</sequence>
<dbReference type="GO" id="GO:1990904">
    <property type="term" value="C:ribonucleoprotein complex"/>
    <property type="evidence" value="ECO:0007669"/>
    <property type="project" value="UniProtKB-KW"/>
</dbReference>
<evidence type="ECO:0000313" key="5">
    <source>
        <dbReference type="EMBL" id="MDE48424.1"/>
    </source>
</evidence>
<organism evidence="5">
    <name type="scientific">Aceria tosichella</name>
    <name type="common">wheat curl mite</name>
    <dbReference type="NCBI Taxonomy" id="561515"/>
    <lineage>
        <taxon>Eukaryota</taxon>
        <taxon>Metazoa</taxon>
        <taxon>Ecdysozoa</taxon>
        <taxon>Arthropoda</taxon>
        <taxon>Chelicerata</taxon>
        <taxon>Arachnida</taxon>
        <taxon>Acari</taxon>
        <taxon>Acariformes</taxon>
        <taxon>Trombidiformes</taxon>
        <taxon>Prostigmata</taxon>
        <taxon>Eupodina</taxon>
        <taxon>Eriophyoidea</taxon>
        <taxon>Eriophyidae</taxon>
        <taxon>Eriophyinae</taxon>
        <taxon>Aceriini</taxon>
        <taxon>Aceria</taxon>
    </lineage>
</organism>
<feature type="region of interest" description="Disordered" evidence="3">
    <location>
        <begin position="430"/>
        <end position="449"/>
    </location>
</feature>
<dbReference type="PROSITE" id="PS50084">
    <property type="entry name" value="KH_TYPE_1"/>
    <property type="match status" value="2"/>
</dbReference>
<name>A0A6G1SD49_9ACAR</name>
<accession>A0A6G1SD49</accession>
<reference evidence="5" key="1">
    <citation type="submission" date="2018-10" db="EMBL/GenBank/DDBJ databases">
        <title>Transcriptome assembly of Aceria tosichella (Wheat curl mite) Type 2.</title>
        <authorList>
            <person name="Scully E.D."/>
            <person name="Geib S.M."/>
            <person name="Palmer N.A."/>
            <person name="Gupta A.K."/>
            <person name="Sarath G."/>
            <person name="Tatineni S."/>
        </authorList>
    </citation>
    <scope>NUCLEOTIDE SEQUENCE</scope>
    <source>
        <strain evidence="5">LincolnNE</strain>
    </source>
</reference>
<keyword evidence="1" id="KW-0677">Repeat</keyword>
<feature type="domain" description="K Homology" evidence="4">
    <location>
        <begin position="134"/>
        <end position="201"/>
    </location>
</feature>
<proteinExistence type="predicted"/>
<dbReference type="AlphaFoldDB" id="A0A6G1SD49"/>